<evidence type="ECO:0000313" key="1">
    <source>
        <dbReference type="EMBL" id="KAK1868404.1"/>
    </source>
</evidence>
<keyword evidence="2" id="KW-1185">Reference proteome</keyword>
<comment type="caution">
    <text evidence="1">The sequence shown here is derived from an EMBL/GenBank/DDBJ whole genome shotgun (WGS) entry which is preliminary data.</text>
</comment>
<dbReference type="Proteomes" id="UP000798662">
    <property type="component" value="Chromosome 3"/>
</dbReference>
<reference evidence="1" key="1">
    <citation type="submission" date="2019-11" db="EMBL/GenBank/DDBJ databases">
        <title>Nori genome reveals adaptations in red seaweeds to the harsh intertidal environment.</title>
        <authorList>
            <person name="Wang D."/>
            <person name="Mao Y."/>
        </authorList>
    </citation>
    <scope>NUCLEOTIDE SEQUENCE</scope>
    <source>
        <tissue evidence="1">Gametophyte</tissue>
    </source>
</reference>
<evidence type="ECO:0000313" key="2">
    <source>
        <dbReference type="Proteomes" id="UP000798662"/>
    </source>
</evidence>
<accession>A0ACC3CEN0</accession>
<name>A0ACC3CEN0_PYRYE</name>
<proteinExistence type="predicted"/>
<dbReference type="EMBL" id="CM020620">
    <property type="protein sequence ID" value="KAK1868404.1"/>
    <property type="molecule type" value="Genomic_DNA"/>
</dbReference>
<protein>
    <submittedName>
        <fullName evidence="1">Uncharacterized protein</fullName>
    </submittedName>
</protein>
<gene>
    <name evidence="1" type="ORF">I4F81_010893</name>
</gene>
<organism evidence="1 2">
    <name type="scientific">Pyropia yezoensis</name>
    <name type="common">Susabi-nori</name>
    <name type="synonym">Porphyra yezoensis</name>
    <dbReference type="NCBI Taxonomy" id="2788"/>
    <lineage>
        <taxon>Eukaryota</taxon>
        <taxon>Rhodophyta</taxon>
        <taxon>Bangiophyceae</taxon>
        <taxon>Bangiales</taxon>
        <taxon>Bangiaceae</taxon>
        <taxon>Pyropia</taxon>
    </lineage>
</organism>
<sequence length="181" mass="18358">MPSLASTMQSRQVLALSLVLVGSLTCLGFYAELCDARSICSSRFAYLISAGVISTLLAGTALAGLVLRIDALARVTVYLCAFLALWWGVSAGVASSPRTFDGGSINIGLLAVWLAFLASIAATVGAAASAGWFAGTGGGGGGGGRRTSSDRDEEEEEEEAVADDDKPRAGSVSTEGGVEMA</sequence>